<evidence type="ECO:0000256" key="1">
    <source>
        <dbReference type="SAM" id="MobiDB-lite"/>
    </source>
</evidence>
<feature type="region of interest" description="Disordered" evidence="1">
    <location>
        <begin position="24"/>
        <end position="59"/>
    </location>
</feature>
<evidence type="ECO:0000313" key="2">
    <source>
        <dbReference type="EMBL" id="OXU27983.1"/>
    </source>
</evidence>
<sequence length="235" mass="26826">MSMPAEIVKHYSLRSLNQITITEPPKSFEPIRKKVQRTKCQSRSGSRPPRRRTEPDAEYPTIYLPSNDASRAEAVHRRNGQCNANITILTAESIPFLHLDNPSPDKCQPAHESLPDYRLENAPCVLLPREARESERDKVSVHCPLLMLMSCEKSEAMEQRKHEKPAENKLPTHDEKKNNNEAFLCWDSHVVGFERLGRIVFVETFAALSIVREASKVSLMLEESLSVDIFTCNLF</sequence>
<dbReference type="EMBL" id="NNAY01000498">
    <property type="protein sequence ID" value="OXU27983.1"/>
    <property type="molecule type" value="Genomic_DNA"/>
</dbReference>
<protein>
    <submittedName>
        <fullName evidence="2">Uncharacterized protein</fullName>
    </submittedName>
</protein>
<dbReference type="Proteomes" id="UP000215335">
    <property type="component" value="Unassembled WGS sequence"/>
</dbReference>
<comment type="caution">
    <text evidence="2">The sequence shown here is derived from an EMBL/GenBank/DDBJ whole genome shotgun (WGS) entry which is preliminary data.</text>
</comment>
<accession>A0A232FBZ6</accession>
<evidence type="ECO:0000313" key="3">
    <source>
        <dbReference type="Proteomes" id="UP000215335"/>
    </source>
</evidence>
<name>A0A232FBZ6_9HYME</name>
<reference evidence="2 3" key="1">
    <citation type="journal article" date="2017" name="Curr. Biol.">
        <title>The Evolution of Venom by Co-option of Single-Copy Genes.</title>
        <authorList>
            <person name="Martinson E.O."/>
            <person name="Mrinalini"/>
            <person name="Kelkar Y.D."/>
            <person name="Chang C.H."/>
            <person name="Werren J.H."/>
        </authorList>
    </citation>
    <scope>NUCLEOTIDE SEQUENCE [LARGE SCALE GENOMIC DNA]</scope>
    <source>
        <strain evidence="2 3">Alberta</strain>
        <tissue evidence="2">Whole body</tissue>
    </source>
</reference>
<proteinExistence type="predicted"/>
<organism evidence="2 3">
    <name type="scientific">Trichomalopsis sarcophagae</name>
    <dbReference type="NCBI Taxonomy" id="543379"/>
    <lineage>
        <taxon>Eukaryota</taxon>
        <taxon>Metazoa</taxon>
        <taxon>Ecdysozoa</taxon>
        <taxon>Arthropoda</taxon>
        <taxon>Hexapoda</taxon>
        <taxon>Insecta</taxon>
        <taxon>Pterygota</taxon>
        <taxon>Neoptera</taxon>
        <taxon>Endopterygota</taxon>
        <taxon>Hymenoptera</taxon>
        <taxon>Apocrita</taxon>
        <taxon>Proctotrupomorpha</taxon>
        <taxon>Chalcidoidea</taxon>
        <taxon>Pteromalidae</taxon>
        <taxon>Pteromalinae</taxon>
        <taxon>Trichomalopsis</taxon>
    </lineage>
</organism>
<dbReference type="AlphaFoldDB" id="A0A232FBZ6"/>
<gene>
    <name evidence="2" type="ORF">TSAR_006731</name>
</gene>
<feature type="region of interest" description="Disordered" evidence="1">
    <location>
        <begin position="156"/>
        <end position="175"/>
    </location>
</feature>
<keyword evidence="3" id="KW-1185">Reference proteome</keyword>